<keyword evidence="1" id="KW-1133">Transmembrane helix</keyword>
<evidence type="ECO:0000256" key="1">
    <source>
        <dbReference type="SAM" id="Phobius"/>
    </source>
</evidence>
<feature type="domain" description="TIR" evidence="2">
    <location>
        <begin position="67"/>
        <end position="193"/>
    </location>
</feature>
<dbReference type="GO" id="GO:0007165">
    <property type="term" value="P:signal transduction"/>
    <property type="evidence" value="ECO:0007669"/>
    <property type="project" value="InterPro"/>
</dbReference>
<keyword evidence="1" id="KW-0812">Transmembrane</keyword>
<keyword evidence="3" id="KW-0675">Receptor</keyword>
<evidence type="ECO:0000259" key="2">
    <source>
        <dbReference type="PROSITE" id="PS50104"/>
    </source>
</evidence>
<sequence length="197" mass="22418">MKSNKTYTRIELYLSTAVLLLSMSAIMILYLMADKGNSISELFVGLLGAFSGGIVWYIFAQVFIKKTKRKIFLAYSYNDKTFAQLLEEDLLKSSIKVFDQEKGIEVGIDFSESIKVALKEVDDVVVIISKDFYKSGNLEYIISVSKSQNKRIIPFIIDNSKLPQSLYKIKYIDSSKESKRAKEDLTHELLVPVHAYS</sequence>
<feature type="transmembrane region" description="Helical" evidence="1">
    <location>
        <begin position="12"/>
        <end position="33"/>
    </location>
</feature>
<dbReference type="EMBL" id="RQJP01000002">
    <property type="protein sequence ID" value="RRB15599.1"/>
    <property type="molecule type" value="Genomic_DNA"/>
</dbReference>
<accession>A0A3P1CQQ8</accession>
<proteinExistence type="predicted"/>
<dbReference type="InterPro" id="IPR000157">
    <property type="entry name" value="TIR_dom"/>
</dbReference>
<feature type="transmembrane region" description="Helical" evidence="1">
    <location>
        <begin position="39"/>
        <end position="60"/>
    </location>
</feature>
<dbReference type="OrthoDB" id="7285215at2"/>
<dbReference type="PROSITE" id="PS50104">
    <property type="entry name" value="TIR"/>
    <property type="match status" value="1"/>
</dbReference>
<organism evidence="3 4">
    <name type="scientific">Larkinella knui</name>
    <dbReference type="NCBI Taxonomy" id="2025310"/>
    <lineage>
        <taxon>Bacteria</taxon>
        <taxon>Pseudomonadati</taxon>
        <taxon>Bacteroidota</taxon>
        <taxon>Cytophagia</taxon>
        <taxon>Cytophagales</taxon>
        <taxon>Spirosomataceae</taxon>
        <taxon>Larkinella</taxon>
    </lineage>
</organism>
<evidence type="ECO:0000313" key="3">
    <source>
        <dbReference type="EMBL" id="RRB15599.1"/>
    </source>
</evidence>
<dbReference type="Proteomes" id="UP000274271">
    <property type="component" value="Unassembled WGS sequence"/>
</dbReference>
<reference evidence="3 4" key="1">
    <citation type="submission" date="2018-11" db="EMBL/GenBank/DDBJ databases">
        <authorList>
            <person name="Zhou Z."/>
            <person name="Wang G."/>
        </authorList>
    </citation>
    <scope>NUCLEOTIDE SEQUENCE [LARGE SCALE GENOMIC DNA]</scope>
    <source>
        <strain evidence="3 4">KCTC42998</strain>
    </source>
</reference>
<dbReference type="Gene3D" id="3.40.50.10140">
    <property type="entry name" value="Toll/interleukin-1 receptor homology (TIR) domain"/>
    <property type="match status" value="1"/>
</dbReference>
<evidence type="ECO:0000313" key="4">
    <source>
        <dbReference type="Proteomes" id="UP000274271"/>
    </source>
</evidence>
<dbReference type="SUPFAM" id="SSF52200">
    <property type="entry name" value="Toll/Interleukin receptor TIR domain"/>
    <property type="match status" value="1"/>
</dbReference>
<dbReference type="RefSeq" id="WP_124907202.1">
    <property type="nucleotide sequence ID" value="NZ_RQJP01000002.1"/>
</dbReference>
<gene>
    <name evidence="3" type="ORF">EHT87_13870</name>
</gene>
<name>A0A3P1CQQ8_9BACT</name>
<dbReference type="InterPro" id="IPR035897">
    <property type="entry name" value="Toll_tir_struct_dom_sf"/>
</dbReference>
<comment type="caution">
    <text evidence="3">The sequence shown here is derived from an EMBL/GenBank/DDBJ whole genome shotgun (WGS) entry which is preliminary data.</text>
</comment>
<protein>
    <submittedName>
        <fullName evidence="3">Toll/interleukin-1 receptor domain-containing protein</fullName>
    </submittedName>
</protein>
<dbReference type="AlphaFoldDB" id="A0A3P1CQQ8"/>
<keyword evidence="4" id="KW-1185">Reference proteome</keyword>
<dbReference type="Pfam" id="PF13676">
    <property type="entry name" value="TIR_2"/>
    <property type="match status" value="1"/>
</dbReference>
<keyword evidence="1" id="KW-0472">Membrane</keyword>